<keyword evidence="1" id="KW-0472">Membrane</keyword>
<evidence type="ECO:0000313" key="4">
    <source>
        <dbReference type="Proteomes" id="UP000272781"/>
    </source>
</evidence>
<dbReference type="AlphaFoldDB" id="A0AAJ4RC95"/>
<dbReference type="EMBL" id="RJVK01000003">
    <property type="protein sequence ID" value="ROR39537.1"/>
    <property type="molecule type" value="Genomic_DNA"/>
</dbReference>
<dbReference type="Proteomes" id="UP000272781">
    <property type="component" value="Unassembled WGS sequence"/>
</dbReference>
<sequence>MKRVNKFFVFVIFIVFIYLLVSFSIYQSVRFNALSSITECLILKKLHENNLSSKTNQLCDFKLAMSKEIINRKYNPFSISTMKEMFYIIGFSIKRDICQNSFYKDSKNKKIKEYYVEFCNE</sequence>
<reference evidence="5" key="1">
    <citation type="submission" date="2018-03" db="EMBL/GenBank/DDBJ databases">
        <title>A comparative analysis of the Nautiliaceae.</title>
        <authorList>
            <person name="Grosche A."/>
            <person name="Smedile F."/>
            <person name="Vetriani C."/>
        </authorList>
    </citation>
    <scope>NUCLEOTIDE SEQUENCE [LARGE SCALE GENOMIC DNA]</scope>
    <source>
        <strain evidence="5">TB6</strain>
    </source>
</reference>
<keyword evidence="1" id="KW-0812">Transmembrane</keyword>
<reference evidence="2" key="3">
    <citation type="submission" date="2019-06" db="EMBL/GenBank/DDBJ databases">
        <title>A comparative analysis of the Nautiliaceae.</title>
        <authorList>
            <person name="Grosche A."/>
            <person name="Smedile F."/>
            <person name="Vetriani C."/>
        </authorList>
    </citation>
    <scope>NUCLEOTIDE SEQUENCE</scope>
    <source>
        <strain evidence="2">TB6</strain>
    </source>
</reference>
<protein>
    <submittedName>
        <fullName evidence="3">Uncharacterized protein</fullName>
    </submittedName>
</protein>
<accession>A0AAJ4RC95</accession>
<evidence type="ECO:0000313" key="3">
    <source>
        <dbReference type="EMBL" id="ROR39537.1"/>
    </source>
</evidence>
<evidence type="ECO:0000256" key="1">
    <source>
        <dbReference type="SAM" id="Phobius"/>
    </source>
</evidence>
<reference evidence="3 4" key="2">
    <citation type="submission" date="2018-11" db="EMBL/GenBank/DDBJ databases">
        <title>Genomic Encyclopedia of Type Strains, Phase IV (KMG-IV): sequencing the most valuable type-strain genomes for metagenomic binning, comparative biology and taxonomic classification.</title>
        <authorList>
            <person name="Goeker M."/>
        </authorList>
    </citation>
    <scope>NUCLEOTIDE SEQUENCE [LARGE SCALE GENOMIC DNA]</scope>
    <source>
        <strain evidence="3 4">DSM 27783</strain>
    </source>
</reference>
<feature type="transmembrane region" description="Helical" evidence="1">
    <location>
        <begin position="7"/>
        <end position="26"/>
    </location>
</feature>
<evidence type="ECO:0000313" key="5">
    <source>
        <dbReference type="Proteomes" id="UP000298805"/>
    </source>
</evidence>
<keyword evidence="5" id="KW-1185">Reference proteome</keyword>
<organism evidence="3 4">
    <name type="scientific">Caminibacter pacificus</name>
    <dbReference type="NCBI Taxonomy" id="1424653"/>
    <lineage>
        <taxon>Bacteria</taxon>
        <taxon>Pseudomonadati</taxon>
        <taxon>Campylobacterota</taxon>
        <taxon>Epsilonproteobacteria</taxon>
        <taxon>Nautiliales</taxon>
        <taxon>Nautiliaceae</taxon>
        <taxon>Caminibacter</taxon>
    </lineage>
</organism>
<keyword evidence="1" id="KW-1133">Transmembrane helix</keyword>
<evidence type="ECO:0000313" key="2">
    <source>
        <dbReference type="EMBL" id="QCI28944.1"/>
    </source>
</evidence>
<dbReference type="RefSeq" id="WP_123352867.1">
    <property type="nucleotide sequence ID" value="NZ_CP027432.2"/>
</dbReference>
<dbReference type="Proteomes" id="UP000298805">
    <property type="component" value="Chromosome"/>
</dbReference>
<proteinExistence type="predicted"/>
<name>A0AAJ4RC95_9BACT</name>
<dbReference type="EMBL" id="CP027432">
    <property type="protein sequence ID" value="QCI28944.1"/>
    <property type="molecule type" value="Genomic_DNA"/>
</dbReference>
<gene>
    <name evidence="2" type="ORF">C6V80_08160</name>
    <name evidence="3" type="ORF">EDC58_1477</name>
</gene>